<dbReference type="InterPro" id="IPR045784">
    <property type="entry name" value="Radical_SAM_N2"/>
</dbReference>
<dbReference type="SMART" id="SM00729">
    <property type="entry name" value="Elp3"/>
    <property type="match status" value="1"/>
</dbReference>
<proteinExistence type="predicted"/>
<name>A0A3P3XTR5_9SPIR</name>
<gene>
    <name evidence="2" type="ORF">SPIRO4BDMA_51019</name>
</gene>
<dbReference type="SFLD" id="SFLDS00029">
    <property type="entry name" value="Radical_SAM"/>
    <property type="match status" value="1"/>
</dbReference>
<dbReference type="InterPro" id="IPR006638">
    <property type="entry name" value="Elp3/MiaA/NifB-like_rSAM"/>
</dbReference>
<evidence type="ECO:0000313" key="2">
    <source>
        <dbReference type="EMBL" id="SLM19504.1"/>
    </source>
</evidence>
<dbReference type="GO" id="GO:0003824">
    <property type="term" value="F:catalytic activity"/>
    <property type="evidence" value="ECO:0007669"/>
    <property type="project" value="InterPro"/>
</dbReference>
<dbReference type="PANTHER" id="PTHR42731:SF1">
    <property type="entry name" value="RADICAL SAM DOMAIN PROTEIN"/>
    <property type="match status" value="1"/>
</dbReference>
<dbReference type="EMBL" id="FWDO01000005">
    <property type="protein sequence ID" value="SLM19504.1"/>
    <property type="molecule type" value="Genomic_DNA"/>
</dbReference>
<dbReference type="AlphaFoldDB" id="A0A3P3XTR5"/>
<dbReference type="Pfam" id="PF04055">
    <property type="entry name" value="Radical_SAM"/>
    <property type="match status" value="1"/>
</dbReference>
<dbReference type="GO" id="GO:0051536">
    <property type="term" value="F:iron-sulfur cluster binding"/>
    <property type="evidence" value="ECO:0007669"/>
    <property type="project" value="InterPro"/>
</dbReference>
<dbReference type="InterPro" id="IPR007197">
    <property type="entry name" value="rSAM"/>
</dbReference>
<reference evidence="2" key="1">
    <citation type="submission" date="2017-02" db="EMBL/GenBank/DDBJ databases">
        <authorList>
            <person name="Regsiter A."/>
            <person name="William W."/>
        </authorList>
    </citation>
    <scope>NUCLEOTIDE SEQUENCE</scope>
    <source>
        <strain evidence="2">BdmA 4</strain>
    </source>
</reference>
<protein>
    <submittedName>
        <fullName evidence="2">Putative Radical SAM domain protein</fullName>
    </submittedName>
</protein>
<dbReference type="SUPFAM" id="SSF102114">
    <property type="entry name" value="Radical SAM enzymes"/>
    <property type="match status" value="1"/>
</dbReference>
<feature type="domain" description="Radical SAM core" evidence="1">
    <location>
        <begin position="234"/>
        <end position="464"/>
    </location>
</feature>
<dbReference type="InterPro" id="IPR058240">
    <property type="entry name" value="rSAM_sf"/>
</dbReference>
<organism evidence="2">
    <name type="scientific">uncultured spirochete</name>
    <dbReference type="NCBI Taxonomy" id="156406"/>
    <lineage>
        <taxon>Bacteria</taxon>
        <taxon>Pseudomonadati</taxon>
        <taxon>Spirochaetota</taxon>
        <taxon>Spirochaetia</taxon>
        <taxon>Spirochaetales</taxon>
        <taxon>environmental samples</taxon>
    </lineage>
</organism>
<dbReference type="PANTHER" id="PTHR42731">
    <property type="entry name" value="SLL1084 PROTEIN"/>
    <property type="match status" value="1"/>
</dbReference>
<accession>A0A3P3XTR5</accession>
<sequence length="828" mass="92807">MMREGRIVTRAVAADMANPRFEDARCRILIVRLSPYRDIEVSYSHLVLFDESRRALPDAFIDFAFLPPLQDRKTLTALSRPWFFGRASGKSPAEFDIILISCAFTLELINLPWLHSQSGISPSRGERLRAPTVPLLFLGGSSTVTAGSLLKMEKDEVLESLVDAFFFGEGEGRVQDIVQLASNGLQGGAPKSTILTEIASEVEGFWPCASQFTAMRALSRQRPLPLVSPLVLNGENAGHTKLAITAGCSGHCAFCLEGWDRRPYREKSLQELSEAALALKRATGASDVELFSYNFNMHHEILDLIPTMGRYFFRVSLMSQRLDILAKNPELLSAEFAAGKRSFTLGIEGISERLRQYYYKGISGAQIWSAVSSILKQKARELKLFFIISGFENDADLNELGAFCGEMARFRDEMHSTTRIIVSAGYLVRLPFTPLQFAPLSHDRAVLERIVSRFEALCAENNLEFRLASSFEDYWVDQLLSIAGPLAHDWLSACPEHGFVYDVHVPRAALKSLDECLIKTSDFSMLLEEKPGDYRPCFSFVESESHWNLLRAHYERSVKYLHEQTKLNTLQRQKSDLEGEAPVRPPAQFSKEADARRALALIAAQEESKAHFPHIFVKVSEDDALAFSTEAYECAWLVRTLSALVPNAERALFNCRQVLPHDQWTNVFPNATAPHFGLSGEKFFALYGPDVAILEKIVAHASKHSVSGSPALLESIEQANMPPITETCMLLCTISGMSGGRLASILRSWLDTQNLHFTLNSTENGHEFHISKSSSSKKSVLFVQYHTYSSNIELRVRVGKRANMQTFADLLHKEFPNEEILFRIEGWA</sequence>
<evidence type="ECO:0000259" key="1">
    <source>
        <dbReference type="PROSITE" id="PS51918"/>
    </source>
</evidence>
<dbReference type="PROSITE" id="PS51918">
    <property type="entry name" value="RADICAL_SAM"/>
    <property type="match status" value="1"/>
</dbReference>
<dbReference type="Pfam" id="PF19864">
    <property type="entry name" value="Radical_SAM_N2"/>
    <property type="match status" value="1"/>
</dbReference>
<dbReference type="SFLD" id="SFLDG01082">
    <property type="entry name" value="B12-binding_domain_containing"/>
    <property type="match status" value="1"/>
</dbReference>